<dbReference type="SUPFAM" id="SSF51419">
    <property type="entry name" value="PLP-binding barrel"/>
    <property type="match status" value="1"/>
</dbReference>
<protein>
    <submittedName>
        <fullName evidence="4">Alanine racemase</fullName>
        <ecNumber evidence="4">5.1.1.1</ecNumber>
    </submittedName>
</protein>
<comment type="similarity">
    <text evidence="1">Belongs to the DSD1 family.</text>
</comment>
<dbReference type="Gene3D" id="2.40.37.20">
    <property type="entry name" value="D-serine dehydratase-like domain"/>
    <property type="match status" value="1"/>
</dbReference>
<dbReference type="InterPro" id="IPR042208">
    <property type="entry name" value="D-ser_dehydrat-like_sf"/>
</dbReference>
<dbReference type="InterPro" id="IPR001608">
    <property type="entry name" value="Ala_racemase_N"/>
</dbReference>
<dbReference type="PANTHER" id="PTHR28004:SF2">
    <property type="entry name" value="D-SERINE DEHYDRATASE"/>
    <property type="match status" value="1"/>
</dbReference>
<accession>A0ABS6JWE2</accession>
<name>A0ABS6JWE2_9BACI</name>
<evidence type="ECO:0000313" key="4">
    <source>
        <dbReference type="EMBL" id="MBU9722912.1"/>
    </source>
</evidence>
<dbReference type="InterPro" id="IPR051466">
    <property type="entry name" value="D-amino_acid_metab_enzyme"/>
</dbReference>
<dbReference type="EMBL" id="JAHQCR010000063">
    <property type="protein sequence ID" value="MBU9722912.1"/>
    <property type="molecule type" value="Genomic_DNA"/>
</dbReference>
<keyword evidence="2" id="KW-0456">Lyase</keyword>
<evidence type="ECO:0000256" key="2">
    <source>
        <dbReference type="ARBA" id="ARBA00023239"/>
    </source>
</evidence>
<evidence type="ECO:0000256" key="1">
    <source>
        <dbReference type="ARBA" id="ARBA00005323"/>
    </source>
</evidence>
<evidence type="ECO:0000313" key="5">
    <source>
        <dbReference type="Proteomes" id="UP000790580"/>
    </source>
</evidence>
<dbReference type="InterPro" id="IPR026956">
    <property type="entry name" value="D-ser_dehydrat-like_dom"/>
</dbReference>
<proteinExistence type="inferred from homology"/>
<dbReference type="Pfam" id="PF14031">
    <property type="entry name" value="D-ser_dehydrat"/>
    <property type="match status" value="1"/>
</dbReference>
<gene>
    <name evidence="4" type="ORF">KS407_15955</name>
</gene>
<dbReference type="RefSeq" id="WP_088073607.1">
    <property type="nucleotide sequence ID" value="NZ_JAHQCR010000063.1"/>
</dbReference>
<dbReference type="Gene3D" id="3.20.20.10">
    <property type="entry name" value="Alanine racemase"/>
    <property type="match status" value="1"/>
</dbReference>
<feature type="domain" description="D-serine dehydratase-like" evidence="3">
    <location>
        <begin position="256"/>
        <end position="362"/>
    </location>
</feature>
<comment type="caution">
    <text evidence="4">The sequence shown here is derived from an EMBL/GenBank/DDBJ whole genome shotgun (WGS) entry which is preliminary data.</text>
</comment>
<dbReference type="Proteomes" id="UP000790580">
    <property type="component" value="Unassembled WGS sequence"/>
</dbReference>
<dbReference type="Pfam" id="PF01168">
    <property type="entry name" value="Ala_racemase_N"/>
    <property type="match status" value="1"/>
</dbReference>
<organism evidence="4 5">
    <name type="scientific">Evansella alkalicola</name>
    <dbReference type="NCBI Taxonomy" id="745819"/>
    <lineage>
        <taxon>Bacteria</taxon>
        <taxon>Bacillati</taxon>
        <taxon>Bacillota</taxon>
        <taxon>Bacilli</taxon>
        <taxon>Bacillales</taxon>
        <taxon>Bacillaceae</taxon>
        <taxon>Evansella</taxon>
    </lineage>
</organism>
<dbReference type="SMART" id="SM01119">
    <property type="entry name" value="D-ser_dehydrat"/>
    <property type="match status" value="1"/>
</dbReference>
<sequence>MKYYSFDQIETPALIVSEEKLKRNIERMIKVRNNDVEVRPHFKTHKSVSIAKMQLAMGAIGITVATVSEAELLLTSGLKDILVAFPLSDRKKINKLLQWNDKARIIFTIDNCEQADIISSQADGLNVKSEVWIKVNCGLNRCGVEPEEETLALAKYIIDSTSLNLTGLYTHAGHSYGASTQEAITKIAIGEAESIVKSAELCEKEGIYIKHRSVGSTPTFEVAAKIKGITEVRPGNAVFFDGIQVELGVANIEEVALTVLATIASIKSNRLIIDAGSKALTTEKGAHGNEGITGFGRILNDSGQELLISRLSEEHGIVELAGDNANHHNHHNQKRRLNDKIHIIPNHACPVVNLYDYYYLEKADGKYEKFPVDGRGKSQ</sequence>
<dbReference type="PANTHER" id="PTHR28004">
    <property type="entry name" value="ZGC:162816-RELATED"/>
    <property type="match status" value="1"/>
</dbReference>
<evidence type="ECO:0000259" key="3">
    <source>
        <dbReference type="SMART" id="SM01119"/>
    </source>
</evidence>
<dbReference type="GO" id="GO:0008784">
    <property type="term" value="F:alanine racemase activity"/>
    <property type="evidence" value="ECO:0007669"/>
    <property type="project" value="UniProtKB-EC"/>
</dbReference>
<dbReference type="InterPro" id="IPR029066">
    <property type="entry name" value="PLP-binding_barrel"/>
</dbReference>
<dbReference type="EC" id="5.1.1.1" evidence="4"/>
<reference evidence="4 5" key="1">
    <citation type="submission" date="2021-06" db="EMBL/GenBank/DDBJ databases">
        <title>Bacillus sp. RD4P76, an endophyte from a halophyte.</title>
        <authorList>
            <person name="Sun J.-Q."/>
        </authorList>
    </citation>
    <scope>NUCLEOTIDE SEQUENCE [LARGE SCALE GENOMIC DNA]</scope>
    <source>
        <strain evidence="4 5">JCM 17098</strain>
    </source>
</reference>
<keyword evidence="5" id="KW-1185">Reference proteome</keyword>
<keyword evidence="4" id="KW-0413">Isomerase</keyword>